<gene>
    <name evidence="1" type="ORF">LS41612_22400</name>
    <name evidence="2" type="ORF">NCTC10338_00161</name>
</gene>
<organism evidence="1 3">
    <name type="scientific">Lysinibacillus sphaericus</name>
    <name type="common">Bacillus sphaericus</name>
    <dbReference type="NCBI Taxonomy" id="1421"/>
    <lineage>
        <taxon>Bacteria</taxon>
        <taxon>Bacillati</taxon>
        <taxon>Bacillota</taxon>
        <taxon>Bacilli</taxon>
        <taxon>Bacillales</taxon>
        <taxon>Bacillaceae</taxon>
        <taxon>Lysinibacillus</taxon>
    </lineage>
</organism>
<sequence length="134" mass="14400">MTGHIGTYDARKVTTTANGIILTGYADGAMVKCSKDNDNFEASSSAQGDAVVSINGDSLGTVEITLNQTSPSIVTLNKLANERTMFPIWVNSNNEIKEVVGGTKAMITKVPDIEHGKSVANRVYTIKVFDYQVK</sequence>
<dbReference type="EMBL" id="CP019980">
    <property type="protein sequence ID" value="AVK98842.1"/>
    <property type="molecule type" value="Genomic_DNA"/>
</dbReference>
<dbReference type="GeneID" id="48278960"/>
<dbReference type="NCBIfam" id="NF047581">
    <property type="entry name" value="gp105_phage_fam"/>
    <property type="match status" value="1"/>
</dbReference>
<dbReference type="Proteomes" id="UP000238825">
    <property type="component" value="Chromosome"/>
</dbReference>
<dbReference type="Proteomes" id="UP000255295">
    <property type="component" value="Unassembled WGS sequence"/>
</dbReference>
<reference evidence="1 3" key="1">
    <citation type="submission" date="2017-03" db="EMBL/GenBank/DDBJ databases">
        <title>The whole genome sequencing and assembly of Lysinibacillus sphaericus DSM 28T strain.</title>
        <authorList>
            <person name="Lee Y.-J."/>
            <person name="Yi H."/>
            <person name="Bahn Y.-S."/>
            <person name="Kim J.F."/>
            <person name="Lee D.-W."/>
        </authorList>
    </citation>
    <scope>NUCLEOTIDE SEQUENCE [LARGE SCALE GENOMIC DNA]</scope>
    <source>
        <strain evidence="1 3">DSM 28</strain>
    </source>
</reference>
<evidence type="ECO:0000313" key="4">
    <source>
        <dbReference type="Proteomes" id="UP000255295"/>
    </source>
</evidence>
<proteinExistence type="predicted"/>
<dbReference type="AlphaFoldDB" id="A0A2S0K648"/>
<protein>
    <submittedName>
        <fullName evidence="1">DUF3277 domain-containing protein</fullName>
    </submittedName>
</protein>
<dbReference type="InterPro" id="IPR021695">
    <property type="entry name" value="Phage_KPP10_Orf10"/>
</dbReference>
<dbReference type="EMBL" id="UFSZ01000001">
    <property type="protein sequence ID" value="SUV15142.1"/>
    <property type="molecule type" value="Genomic_DNA"/>
</dbReference>
<evidence type="ECO:0000313" key="1">
    <source>
        <dbReference type="EMBL" id="AVK98842.1"/>
    </source>
</evidence>
<evidence type="ECO:0000313" key="2">
    <source>
        <dbReference type="EMBL" id="SUV15142.1"/>
    </source>
</evidence>
<accession>A0A2S0K648</accession>
<dbReference type="RefSeq" id="WP_024362670.1">
    <property type="nucleotide sequence ID" value="NZ_BJNS01000014.1"/>
</dbReference>
<name>A0A2S0K648_LYSSH</name>
<reference evidence="2 4" key="2">
    <citation type="submission" date="2018-06" db="EMBL/GenBank/DDBJ databases">
        <authorList>
            <consortium name="Pathogen Informatics"/>
            <person name="Doyle S."/>
        </authorList>
    </citation>
    <scope>NUCLEOTIDE SEQUENCE [LARGE SCALE GENOMIC DNA]</scope>
    <source>
        <strain evidence="2 4">NCTC10338</strain>
    </source>
</reference>
<evidence type="ECO:0000313" key="3">
    <source>
        <dbReference type="Proteomes" id="UP000238825"/>
    </source>
</evidence>